<dbReference type="AlphaFoldDB" id="A0A0A8Z351"/>
<evidence type="ECO:0000313" key="1">
    <source>
        <dbReference type="EMBL" id="JAD31165.1"/>
    </source>
</evidence>
<protein>
    <submittedName>
        <fullName evidence="1">Uncharacterized protein</fullName>
    </submittedName>
</protein>
<dbReference type="EMBL" id="GBRH01266730">
    <property type="protein sequence ID" value="JAD31165.1"/>
    <property type="molecule type" value="Transcribed_RNA"/>
</dbReference>
<reference evidence="1" key="1">
    <citation type="submission" date="2014-09" db="EMBL/GenBank/DDBJ databases">
        <authorList>
            <person name="Magalhaes I.L.F."/>
            <person name="Oliveira U."/>
            <person name="Santos F.R."/>
            <person name="Vidigal T.H.D.A."/>
            <person name="Brescovit A.D."/>
            <person name="Santos A.J."/>
        </authorList>
    </citation>
    <scope>NUCLEOTIDE SEQUENCE</scope>
    <source>
        <tissue evidence="1">Shoot tissue taken approximately 20 cm above the soil surface</tissue>
    </source>
</reference>
<reference evidence="1" key="2">
    <citation type="journal article" date="2015" name="Data Brief">
        <title>Shoot transcriptome of the giant reed, Arundo donax.</title>
        <authorList>
            <person name="Barrero R.A."/>
            <person name="Guerrero F.D."/>
            <person name="Moolhuijzen P."/>
            <person name="Goolsby J.A."/>
            <person name="Tidwell J."/>
            <person name="Bellgard S.E."/>
            <person name="Bellgard M.I."/>
        </authorList>
    </citation>
    <scope>NUCLEOTIDE SEQUENCE</scope>
    <source>
        <tissue evidence="1">Shoot tissue taken approximately 20 cm above the soil surface</tissue>
    </source>
</reference>
<organism evidence="1">
    <name type="scientific">Arundo donax</name>
    <name type="common">Giant reed</name>
    <name type="synonym">Donax arundinaceus</name>
    <dbReference type="NCBI Taxonomy" id="35708"/>
    <lineage>
        <taxon>Eukaryota</taxon>
        <taxon>Viridiplantae</taxon>
        <taxon>Streptophyta</taxon>
        <taxon>Embryophyta</taxon>
        <taxon>Tracheophyta</taxon>
        <taxon>Spermatophyta</taxon>
        <taxon>Magnoliopsida</taxon>
        <taxon>Liliopsida</taxon>
        <taxon>Poales</taxon>
        <taxon>Poaceae</taxon>
        <taxon>PACMAD clade</taxon>
        <taxon>Arundinoideae</taxon>
        <taxon>Arundineae</taxon>
        <taxon>Arundo</taxon>
    </lineage>
</organism>
<name>A0A0A8Z351_ARUDO</name>
<accession>A0A0A8Z351</accession>
<proteinExistence type="predicted"/>
<sequence length="28" mass="3238">MESRFIYYHSSVAGLNLCLEKISIHGRL</sequence>